<protein>
    <recommendedName>
        <fullName evidence="1">Integrase catalytic domain-containing protein</fullName>
    </recommendedName>
</protein>
<proteinExistence type="predicted"/>
<comment type="caution">
    <text evidence="2">The sequence shown here is derived from an EMBL/GenBank/DDBJ whole genome shotgun (WGS) entry which is preliminary data.</text>
</comment>
<name>A0A9X6TKR5_BACTU</name>
<evidence type="ECO:0000313" key="3">
    <source>
        <dbReference type="Proteomes" id="UP000220702"/>
    </source>
</evidence>
<accession>A0A9X6TKR5</accession>
<dbReference type="AlphaFoldDB" id="A0A9X6TKR5"/>
<evidence type="ECO:0000259" key="1">
    <source>
        <dbReference type="Pfam" id="PF13333"/>
    </source>
</evidence>
<evidence type="ECO:0000313" key="2">
    <source>
        <dbReference type="EMBL" id="PEA88286.1"/>
    </source>
</evidence>
<dbReference type="InterPro" id="IPR001584">
    <property type="entry name" value="Integrase_cat-core"/>
</dbReference>
<feature type="domain" description="Integrase catalytic" evidence="1">
    <location>
        <begin position="14"/>
        <end position="52"/>
    </location>
</feature>
<organism evidence="2 3">
    <name type="scientific">Bacillus thuringiensis</name>
    <dbReference type="NCBI Taxonomy" id="1428"/>
    <lineage>
        <taxon>Bacteria</taxon>
        <taxon>Bacillati</taxon>
        <taxon>Bacillota</taxon>
        <taxon>Bacilli</taxon>
        <taxon>Bacillales</taxon>
        <taxon>Bacillaceae</taxon>
        <taxon>Bacillus</taxon>
        <taxon>Bacillus cereus group</taxon>
    </lineage>
</organism>
<reference evidence="2 3" key="1">
    <citation type="submission" date="2017-09" db="EMBL/GenBank/DDBJ databases">
        <title>Large-scale bioinformatics analysis of Bacillus genomes uncovers conserved roles of natural products in bacterial physiology.</title>
        <authorList>
            <consortium name="Agbiome Team Llc"/>
            <person name="Bleich R.M."/>
            <person name="Grubbs K.J."/>
            <person name="Santa Maria K.C."/>
            <person name="Allen S.E."/>
            <person name="Farag S."/>
            <person name="Shank E.A."/>
            <person name="Bowers A."/>
        </authorList>
    </citation>
    <scope>NUCLEOTIDE SEQUENCE [LARGE SCALE GENOMIC DNA]</scope>
    <source>
        <strain evidence="2 3">AFS089089</strain>
    </source>
</reference>
<gene>
    <name evidence="2" type="ORF">CON71_19830</name>
</gene>
<dbReference type="GO" id="GO:0015074">
    <property type="term" value="P:DNA integration"/>
    <property type="evidence" value="ECO:0007669"/>
    <property type="project" value="InterPro"/>
</dbReference>
<sequence length="54" mass="6792">MRFSRVCPVREIDHSFQELKQTIDQYIYYYNHERMKEKLSWKSPVEFRKHQLTA</sequence>
<dbReference type="Pfam" id="PF13333">
    <property type="entry name" value="rve_2"/>
    <property type="match status" value="1"/>
</dbReference>
<dbReference type="EMBL" id="NVNL01000032">
    <property type="protein sequence ID" value="PEA88286.1"/>
    <property type="molecule type" value="Genomic_DNA"/>
</dbReference>
<dbReference type="Proteomes" id="UP000220702">
    <property type="component" value="Unassembled WGS sequence"/>
</dbReference>